<evidence type="ECO:0000313" key="4">
    <source>
        <dbReference type="Proteomes" id="UP001151529"/>
    </source>
</evidence>
<keyword evidence="2" id="KW-0732">Signal</keyword>
<dbReference type="EMBL" id="JAPFFL010000019">
    <property type="protein sequence ID" value="KAJ6670754.1"/>
    <property type="molecule type" value="Genomic_DNA"/>
</dbReference>
<gene>
    <name evidence="3" type="ORF">OIU85_014599</name>
</gene>
<organism evidence="3 4">
    <name type="scientific">Salix viminalis</name>
    <name type="common">Common osier</name>
    <name type="synonym">Basket willow</name>
    <dbReference type="NCBI Taxonomy" id="40686"/>
    <lineage>
        <taxon>Eukaryota</taxon>
        <taxon>Viridiplantae</taxon>
        <taxon>Streptophyta</taxon>
        <taxon>Embryophyta</taxon>
        <taxon>Tracheophyta</taxon>
        <taxon>Spermatophyta</taxon>
        <taxon>Magnoliopsida</taxon>
        <taxon>eudicotyledons</taxon>
        <taxon>Gunneridae</taxon>
        <taxon>Pentapetalae</taxon>
        <taxon>rosids</taxon>
        <taxon>fabids</taxon>
        <taxon>Malpighiales</taxon>
        <taxon>Salicaceae</taxon>
        <taxon>Saliceae</taxon>
        <taxon>Salix</taxon>
    </lineage>
</organism>
<evidence type="ECO:0000256" key="1">
    <source>
        <dbReference type="SAM" id="MobiDB-lite"/>
    </source>
</evidence>
<keyword evidence="4" id="KW-1185">Reference proteome</keyword>
<name>A0A9Q0NJE9_SALVM</name>
<feature type="compositionally biased region" description="Basic and acidic residues" evidence="1">
    <location>
        <begin position="112"/>
        <end position="125"/>
    </location>
</feature>
<proteinExistence type="predicted"/>
<feature type="region of interest" description="Disordered" evidence="1">
    <location>
        <begin position="41"/>
        <end position="125"/>
    </location>
</feature>
<reference evidence="3" key="2">
    <citation type="journal article" date="2023" name="Int. J. Mol. Sci.">
        <title>De Novo Assembly and Annotation of 11 Diverse Shrub Willow (Salix) Genomes Reveals Novel Gene Organization in Sex-Linked Regions.</title>
        <authorList>
            <person name="Hyden B."/>
            <person name="Feng K."/>
            <person name="Yates T.B."/>
            <person name="Jawdy S."/>
            <person name="Cereghino C."/>
            <person name="Smart L.B."/>
            <person name="Muchero W."/>
        </authorList>
    </citation>
    <scope>NUCLEOTIDE SEQUENCE [LARGE SCALE GENOMIC DNA]</scope>
    <source>
        <tissue evidence="3">Shoot tip</tissue>
    </source>
</reference>
<dbReference type="AlphaFoldDB" id="A0A9Q0NJE9"/>
<accession>A0A9Q0NJE9</accession>
<protein>
    <submittedName>
        <fullName evidence="3">Uncharacterized protein</fullName>
    </submittedName>
</protein>
<evidence type="ECO:0000313" key="3">
    <source>
        <dbReference type="EMBL" id="KAJ6670754.1"/>
    </source>
</evidence>
<feature type="compositionally biased region" description="Basic and acidic residues" evidence="1">
    <location>
        <begin position="79"/>
        <end position="88"/>
    </location>
</feature>
<feature type="signal peptide" evidence="2">
    <location>
        <begin position="1"/>
        <end position="17"/>
    </location>
</feature>
<dbReference type="Proteomes" id="UP001151529">
    <property type="component" value="Chromosome 9"/>
</dbReference>
<comment type="caution">
    <text evidence="3">The sequence shown here is derived from an EMBL/GenBank/DDBJ whole genome shotgun (WGS) entry which is preliminary data.</text>
</comment>
<feature type="chain" id="PRO_5040262853" evidence="2">
    <location>
        <begin position="18"/>
        <end position="137"/>
    </location>
</feature>
<sequence>MVRVVFCLLTFSTICFARDLGVKDDQDHGLHAGVKYKNGMEDILDTDYPGPRTHGRPPPSHPLNYQPHVLKDSLNIDYLDPRTHDRPPSSHPLNYQARILENGLDTDYAGPRTHDRPPPSHPLNYKERVWEHNVNID</sequence>
<reference evidence="3" key="1">
    <citation type="submission" date="2022-11" db="EMBL/GenBank/DDBJ databases">
        <authorList>
            <person name="Hyden B.L."/>
            <person name="Feng K."/>
            <person name="Yates T."/>
            <person name="Jawdy S."/>
            <person name="Smart L.B."/>
            <person name="Muchero W."/>
        </authorList>
    </citation>
    <scope>NUCLEOTIDE SEQUENCE</scope>
    <source>
        <tissue evidence="3">Shoot tip</tissue>
    </source>
</reference>
<evidence type="ECO:0000256" key="2">
    <source>
        <dbReference type="SAM" id="SignalP"/>
    </source>
</evidence>